<feature type="coiled-coil region" evidence="1">
    <location>
        <begin position="146"/>
        <end position="251"/>
    </location>
</feature>
<evidence type="ECO:0000256" key="1">
    <source>
        <dbReference type="SAM" id="Coils"/>
    </source>
</evidence>
<organism evidence="2 3">
    <name type="scientific">Ditylenchus destructor</name>
    <dbReference type="NCBI Taxonomy" id="166010"/>
    <lineage>
        <taxon>Eukaryota</taxon>
        <taxon>Metazoa</taxon>
        <taxon>Ecdysozoa</taxon>
        <taxon>Nematoda</taxon>
        <taxon>Chromadorea</taxon>
        <taxon>Rhabditida</taxon>
        <taxon>Tylenchina</taxon>
        <taxon>Tylenchomorpha</taxon>
        <taxon>Sphaerularioidea</taxon>
        <taxon>Anguinidae</taxon>
        <taxon>Anguininae</taxon>
        <taxon>Ditylenchus</taxon>
    </lineage>
</organism>
<name>A0AAD4QYY1_9BILA</name>
<dbReference type="AlphaFoldDB" id="A0AAD4QYY1"/>
<comment type="caution">
    <text evidence="2">The sequence shown here is derived from an EMBL/GenBank/DDBJ whole genome shotgun (WGS) entry which is preliminary data.</text>
</comment>
<evidence type="ECO:0000313" key="3">
    <source>
        <dbReference type="Proteomes" id="UP001201812"/>
    </source>
</evidence>
<dbReference type="Proteomes" id="UP001201812">
    <property type="component" value="Unassembled WGS sequence"/>
</dbReference>
<gene>
    <name evidence="2" type="ORF">DdX_17509</name>
</gene>
<keyword evidence="3" id="KW-1185">Reference proteome</keyword>
<dbReference type="EMBL" id="JAKKPZ010000191">
    <property type="protein sequence ID" value="KAI1699132.1"/>
    <property type="molecule type" value="Genomic_DNA"/>
</dbReference>
<keyword evidence="1" id="KW-0175">Coiled coil</keyword>
<sequence length="330" mass="37828">MIRGLKEELNRNLKQNEEKKAVSQNVTAYLKKFVGTVDRLLTSLQEKLDEVRELERNHVPIDRLNEHLNGKVDAWNTSTTKTTRKEVNVSETDVSRLLSNLLYEAMRSDISADDENHLITVMNLLTQLMGISAENDRIRKMFLETVEKFKNNEAKLTKQHAQEEEDHGRTKQELAAVRAKLRAEAEKNAQLRKEAERQEMRSKRLKESTLDFFMNQFREEGAATGRAERDLAKTEAELEEVQKKYDQIRQLCENPIIGTIIRLLTHKVTGETSKDAFWAAANLGLEAVGRGLEFVKKVPLSFWTFNMNTVNSQTIDSKPPPGAFPDSRDS</sequence>
<reference evidence="2" key="1">
    <citation type="submission" date="2022-01" db="EMBL/GenBank/DDBJ databases">
        <title>Genome Sequence Resource for Two Populations of Ditylenchus destructor, the Migratory Endoparasitic Phytonematode.</title>
        <authorList>
            <person name="Zhang H."/>
            <person name="Lin R."/>
            <person name="Xie B."/>
        </authorList>
    </citation>
    <scope>NUCLEOTIDE SEQUENCE</scope>
    <source>
        <strain evidence="2">BazhouSP</strain>
    </source>
</reference>
<accession>A0AAD4QYY1</accession>
<evidence type="ECO:0000313" key="2">
    <source>
        <dbReference type="EMBL" id="KAI1699132.1"/>
    </source>
</evidence>
<proteinExistence type="predicted"/>
<protein>
    <submittedName>
        <fullName evidence="2">Uncharacterized protein</fullName>
    </submittedName>
</protein>
<feature type="coiled-coil region" evidence="1">
    <location>
        <begin position="2"/>
        <end position="57"/>
    </location>
</feature>